<dbReference type="AlphaFoldDB" id="A0A1A6HT16"/>
<feature type="non-terminal residue" evidence="1">
    <location>
        <position position="159"/>
    </location>
</feature>
<dbReference type="STRING" id="56216.A0A1A6HT16"/>
<sequence length="159" mass="17810">RESCHFRNVGDGQKLEIVTRAVLDVSDVYKKITRAAGPTVVTSVQKLGNILNERNDPDFSATRPHAEQDQGGGASLHIRSIYSTVKALAFVRGVLAFKNIFSLSFDNFIPVYNKVKEVKQCWLQPSNKFCGLRCTRVLKCLNPNHTCCWTYCGNICLDN</sequence>
<evidence type="ECO:0008006" key="3">
    <source>
        <dbReference type="Google" id="ProtNLM"/>
    </source>
</evidence>
<comment type="caution">
    <text evidence="1">The sequence shown here is derived from an EMBL/GenBank/DDBJ whole genome shotgun (WGS) entry which is preliminary data.</text>
</comment>
<protein>
    <recommendedName>
        <fullName evidence="3">WAP domain-containing protein</fullName>
    </recommendedName>
</protein>
<evidence type="ECO:0000313" key="1">
    <source>
        <dbReference type="EMBL" id="OBS81359.1"/>
    </source>
</evidence>
<organism evidence="1 2">
    <name type="scientific">Neotoma lepida</name>
    <name type="common">Desert woodrat</name>
    <dbReference type="NCBI Taxonomy" id="56216"/>
    <lineage>
        <taxon>Eukaryota</taxon>
        <taxon>Metazoa</taxon>
        <taxon>Chordata</taxon>
        <taxon>Craniata</taxon>
        <taxon>Vertebrata</taxon>
        <taxon>Euteleostomi</taxon>
        <taxon>Mammalia</taxon>
        <taxon>Eutheria</taxon>
        <taxon>Euarchontoglires</taxon>
        <taxon>Glires</taxon>
        <taxon>Rodentia</taxon>
        <taxon>Myomorpha</taxon>
        <taxon>Muroidea</taxon>
        <taxon>Cricetidae</taxon>
        <taxon>Neotominae</taxon>
        <taxon>Neotoma</taxon>
    </lineage>
</organism>
<dbReference type="EMBL" id="LZPO01017281">
    <property type="protein sequence ID" value="OBS81359.1"/>
    <property type="molecule type" value="Genomic_DNA"/>
</dbReference>
<accession>A0A1A6HT16</accession>
<gene>
    <name evidence="1" type="ORF">A6R68_20461</name>
</gene>
<evidence type="ECO:0000313" key="2">
    <source>
        <dbReference type="Proteomes" id="UP000092124"/>
    </source>
</evidence>
<reference evidence="1 2" key="1">
    <citation type="submission" date="2016-06" db="EMBL/GenBank/DDBJ databases">
        <title>The Draft Genome Sequence and Annotation of the Desert Woodrat Neotoma lepida.</title>
        <authorList>
            <person name="Campbell M."/>
            <person name="Oakeson K.F."/>
            <person name="Yandell M."/>
            <person name="Halpert J.R."/>
            <person name="Dearing D."/>
        </authorList>
    </citation>
    <scope>NUCLEOTIDE SEQUENCE [LARGE SCALE GENOMIC DNA]</scope>
    <source>
        <strain evidence="1">417</strain>
        <tissue evidence="1">Liver</tissue>
    </source>
</reference>
<feature type="non-terminal residue" evidence="1">
    <location>
        <position position="1"/>
    </location>
</feature>
<dbReference type="Proteomes" id="UP000092124">
    <property type="component" value="Unassembled WGS sequence"/>
</dbReference>
<keyword evidence="2" id="KW-1185">Reference proteome</keyword>
<proteinExistence type="predicted"/>
<name>A0A1A6HT16_NEOLE</name>
<dbReference type="OrthoDB" id="9699870at2759"/>